<dbReference type="PRINTS" id="PR00291">
    <property type="entry name" value="KUNITZINHBTR"/>
</dbReference>
<reference evidence="4" key="1">
    <citation type="submission" date="2022-04" db="EMBL/GenBank/DDBJ databases">
        <title>Carnegiea gigantea Genome sequencing and assembly v2.</title>
        <authorList>
            <person name="Copetti D."/>
            <person name="Sanderson M.J."/>
            <person name="Burquez A."/>
            <person name="Wojciechowski M.F."/>
        </authorList>
    </citation>
    <scope>NUCLEOTIDE SEQUENCE</scope>
    <source>
        <strain evidence="4">SGP5-SGP5p</strain>
        <tissue evidence="4">Aerial part</tissue>
    </source>
</reference>
<accession>A0A9Q1KDG2</accession>
<evidence type="ECO:0000256" key="3">
    <source>
        <dbReference type="SAM" id="SignalP"/>
    </source>
</evidence>
<dbReference type="Proteomes" id="UP001153076">
    <property type="component" value="Unassembled WGS sequence"/>
</dbReference>
<protein>
    <submittedName>
        <fullName evidence="4">Uncharacterized protein</fullName>
    </submittedName>
</protein>
<gene>
    <name evidence="4" type="ORF">Cgig2_024850</name>
</gene>
<keyword evidence="3" id="KW-0732">Signal</keyword>
<proteinExistence type="inferred from homology"/>
<dbReference type="OrthoDB" id="1872570at2759"/>
<sequence>MAPKFQLPATTTPLLLLIFLSPFLATSDTAIDTDGEPLRASFRYHILPLRRGFGGGLALASKNGSFSCPLYVGQERNELSLGLPAKFHPINSKQEPISLSSDLNIDFRAFTVCIQSTAWRLTPDKLTGRLYVATGGVIGEPEAVSDWFKIEKVEVVGIDDVYKIVYCPSVHEVGYEVVCGDLGVFIEKNGRRLLGIHDRPLLVRFKKAEAEVRIGYLKSIN</sequence>
<feature type="signal peptide" evidence="3">
    <location>
        <begin position="1"/>
        <end position="25"/>
    </location>
</feature>
<dbReference type="InterPro" id="IPR011065">
    <property type="entry name" value="Kunitz_inhibitor_STI-like_sf"/>
</dbReference>
<feature type="chain" id="PRO_5040419581" evidence="3">
    <location>
        <begin position="26"/>
        <end position="221"/>
    </location>
</feature>
<organism evidence="4 5">
    <name type="scientific">Carnegiea gigantea</name>
    <dbReference type="NCBI Taxonomy" id="171969"/>
    <lineage>
        <taxon>Eukaryota</taxon>
        <taxon>Viridiplantae</taxon>
        <taxon>Streptophyta</taxon>
        <taxon>Embryophyta</taxon>
        <taxon>Tracheophyta</taxon>
        <taxon>Spermatophyta</taxon>
        <taxon>Magnoliopsida</taxon>
        <taxon>eudicotyledons</taxon>
        <taxon>Gunneridae</taxon>
        <taxon>Pentapetalae</taxon>
        <taxon>Caryophyllales</taxon>
        <taxon>Cactineae</taxon>
        <taxon>Cactaceae</taxon>
        <taxon>Cactoideae</taxon>
        <taxon>Echinocereeae</taxon>
        <taxon>Carnegiea</taxon>
    </lineage>
</organism>
<comment type="similarity">
    <text evidence="1">Belongs to the protease inhibitor I3 (leguminous Kunitz-type inhibitor) family.</text>
</comment>
<dbReference type="PANTHER" id="PTHR33107:SF81">
    <property type="entry name" value="TRYPSIN INHIBITOR A"/>
    <property type="match status" value="1"/>
</dbReference>
<dbReference type="AlphaFoldDB" id="A0A9Q1KDG2"/>
<name>A0A9Q1KDG2_9CARY</name>
<dbReference type="GO" id="GO:0004866">
    <property type="term" value="F:endopeptidase inhibitor activity"/>
    <property type="evidence" value="ECO:0007669"/>
    <property type="project" value="InterPro"/>
</dbReference>
<evidence type="ECO:0000313" key="4">
    <source>
        <dbReference type="EMBL" id="KAJ8441338.1"/>
    </source>
</evidence>
<dbReference type="Gene3D" id="2.80.10.50">
    <property type="match status" value="1"/>
</dbReference>
<keyword evidence="5" id="KW-1185">Reference proteome</keyword>
<evidence type="ECO:0000256" key="1">
    <source>
        <dbReference type="ARBA" id="ARBA00005440"/>
    </source>
</evidence>
<dbReference type="PANTHER" id="PTHR33107">
    <property type="entry name" value="KUNITZ TRYPSIN INHIBITOR 2"/>
    <property type="match status" value="1"/>
</dbReference>
<comment type="caution">
    <text evidence="4">The sequence shown here is derived from an EMBL/GenBank/DDBJ whole genome shotgun (WGS) entry which is preliminary data.</text>
</comment>
<evidence type="ECO:0000313" key="5">
    <source>
        <dbReference type="Proteomes" id="UP001153076"/>
    </source>
</evidence>
<dbReference type="Pfam" id="PF00197">
    <property type="entry name" value="Kunitz_legume"/>
    <property type="match status" value="1"/>
</dbReference>
<dbReference type="InterPro" id="IPR002160">
    <property type="entry name" value="Prot_inh_Kunz-lg"/>
</dbReference>
<dbReference type="EMBL" id="JAKOGI010000169">
    <property type="protein sequence ID" value="KAJ8441338.1"/>
    <property type="molecule type" value="Genomic_DNA"/>
</dbReference>
<dbReference type="SMART" id="SM00452">
    <property type="entry name" value="STI"/>
    <property type="match status" value="1"/>
</dbReference>
<dbReference type="SUPFAM" id="SSF50386">
    <property type="entry name" value="STI-like"/>
    <property type="match status" value="1"/>
</dbReference>
<keyword evidence="2" id="KW-1015">Disulfide bond</keyword>
<evidence type="ECO:0000256" key="2">
    <source>
        <dbReference type="ARBA" id="ARBA00023157"/>
    </source>
</evidence>